<feature type="transmembrane region" description="Helical" evidence="1">
    <location>
        <begin position="65"/>
        <end position="84"/>
    </location>
</feature>
<name>A0A1I1CZC6_RUMAL</name>
<dbReference type="RefSeq" id="WP_074959443.1">
    <property type="nucleotide sequence ID" value="NZ_FOKQ01000001.1"/>
</dbReference>
<evidence type="ECO:0000313" key="2">
    <source>
        <dbReference type="EMBL" id="SFB66248.1"/>
    </source>
</evidence>
<organism evidence="2 3">
    <name type="scientific">Ruminococcus albus</name>
    <dbReference type="NCBI Taxonomy" id="1264"/>
    <lineage>
        <taxon>Bacteria</taxon>
        <taxon>Bacillati</taxon>
        <taxon>Bacillota</taxon>
        <taxon>Clostridia</taxon>
        <taxon>Eubacteriales</taxon>
        <taxon>Oscillospiraceae</taxon>
        <taxon>Ruminococcus</taxon>
    </lineage>
</organism>
<feature type="transmembrane region" description="Helical" evidence="1">
    <location>
        <begin position="33"/>
        <end position="53"/>
    </location>
</feature>
<proteinExistence type="predicted"/>
<gene>
    <name evidence="2" type="ORF">SAMN02910406_00004</name>
</gene>
<dbReference type="AlphaFoldDB" id="A0A1I1CZC6"/>
<keyword evidence="1" id="KW-0472">Membrane</keyword>
<protein>
    <submittedName>
        <fullName evidence="2">Uncharacterized protein</fullName>
    </submittedName>
</protein>
<reference evidence="2 3" key="1">
    <citation type="submission" date="2016-10" db="EMBL/GenBank/DDBJ databases">
        <authorList>
            <person name="de Groot N.N."/>
        </authorList>
    </citation>
    <scope>NUCLEOTIDE SEQUENCE [LARGE SCALE GENOMIC DNA]</scope>
    <source>
        <strain evidence="2 3">AR67</strain>
    </source>
</reference>
<sequence>MFSNFKRMKNDISRIDLSAVQDKRDDEKADKKFILAVIIISVLALVTLVRAFYDPTTREQILNLKISAFDIIVFTVAVVGYIFIKKRGRK</sequence>
<evidence type="ECO:0000313" key="3">
    <source>
        <dbReference type="Proteomes" id="UP000182192"/>
    </source>
</evidence>
<dbReference type="EMBL" id="FOKQ01000001">
    <property type="protein sequence ID" value="SFB66248.1"/>
    <property type="molecule type" value="Genomic_DNA"/>
</dbReference>
<keyword evidence="1" id="KW-0812">Transmembrane</keyword>
<evidence type="ECO:0000256" key="1">
    <source>
        <dbReference type="SAM" id="Phobius"/>
    </source>
</evidence>
<dbReference type="Proteomes" id="UP000182192">
    <property type="component" value="Unassembled WGS sequence"/>
</dbReference>
<keyword evidence="1" id="KW-1133">Transmembrane helix</keyword>
<accession>A0A1I1CZC6</accession>